<keyword evidence="3" id="KW-1185">Reference proteome</keyword>
<proteinExistence type="predicted"/>
<evidence type="ECO:0000313" key="3">
    <source>
        <dbReference type="Proteomes" id="UP000235145"/>
    </source>
</evidence>
<gene>
    <name evidence="2" type="ORF">LSAT_V11C300102230</name>
</gene>
<dbReference type="EMBL" id="NBSK02000003">
    <property type="protein sequence ID" value="KAJ0215152.1"/>
    <property type="molecule type" value="Genomic_DNA"/>
</dbReference>
<comment type="caution">
    <text evidence="2">The sequence shown here is derived from an EMBL/GenBank/DDBJ whole genome shotgun (WGS) entry which is preliminary data.</text>
</comment>
<accession>A0A9R1VWD1</accession>
<organism evidence="2 3">
    <name type="scientific">Lactuca sativa</name>
    <name type="common">Garden lettuce</name>
    <dbReference type="NCBI Taxonomy" id="4236"/>
    <lineage>
        <taxon>Eukaryota</taxon>
        <taxon>Viridiplantae</taxon>
        <taxon>Streptophyta</taxon>
        <taxon>Embryophyta</taxon>
        <taxon>Tracheophyta</taxon>
        <taxon>Spermatophyta</taxon>
        <taxon>Magnoliopsida</taxon>
        <taxon>eudicotyledons</taxon>
        <taxon>Gunneridae</taxon>
        <taxon>Pentapetalae</taxon>
        <taxon>asterids</taxon>
        <taxon>campanulids</taxon>
        <taxon>Asterales</taxon>
        <taxon>Asteraceae</taxon>
        <taxon>Cichorioideae</taxon>
        <taxon>Cichorieae</taxon>
        <taxon>Lactucinae</taxon>
        <taxon>Lactuca</taxon>
    </lineage>
</organism>
<feature type="compositionally biased region" description="Polar residues" evidence="1">
    <location>
        <begin position="99"/>
        <end position="112"/>
    </location>
</feature>
<reference evidence="2 3" key="1">
    <citation type="journal article" date="2017" name="Nat. Commun.">
        <title>Genome assembly with in vitro proximity ligation data and whole-genome triplication in lettuce.</title>
        <authorList>
            <person name="Reyes-Chin-Wo S."/>
            <person name="Wang Z."/>
            <person name="Yang X."/>
            <person name="Kozik A."/>
            <person name="Arikit S."/>
            <person name="Song C."/>
            <person name="Xia L."/>
            <person name="Froenicke L."/>
            <person name="Lavelle D.O."/>
            <person name="Truco M.J."/>
            <person name="Xia R."/>
            <person name="Zhu S."/>
            <person name="Xu C."/>
            <person name="Xu H."/>
            <person name="Xu X."/>
            <person name="Cox K."/>
            <person name="Korf I."/>
            <person name="Meyers B.C."/>
            <person name="Michelmore R.W."/>
        </authorList>
    </citation>
    <scope>NUCLEOTIDE SEQUENCE [LARGE SCALE GENOMIC DNA]</scope>
    <source>
        <strain evidence="3">cv. Salinas</strain>
        <tissue evidence="2">Seedlings</tissue>
    </source>
</reference>
<feature type="region of interest" description="Disordered" evidence="1">
    <location>
        <begin position="92"/>
        <end position="112"/>
    </location>
</feature>
<sequence>MRGRCQGRGGDKGRGRGRGFVTTLMPTPLAHGSSGSHHSRGRGRGRGPMENVTTREELADEIARVIRATLPNVVAQAREAIMGEYEGNLGGGGEGYGYSTPNMNQEPSIAQL</sequence>
<evidence type="ECO:0000313" key="2">
    <source>
        <dbReference type="EMBL" id="KAJ0215152.1"/>
    </source>
</evidence>
<feature type="region of interest" description="Disordered" evidence="1">
    <location>
        <begin position="1"/>
        <end position="51"/>
    </location>
</feature>
<dbReference type="AlphaFoldDB" id="A0A9R1VWD1"/>
<evidence type="ECO:0000256" key="1">
    <source>
        <dbReference type="SAM" id="MobiDB-lite"/>
    </source>
</evidence>
<dbReference type="Proteomes" id="UP000235145">
    <property type="component" value="Unassembled WGS sequence"/>
</dbReference>
<protein>
    <submittedName>
        <fullName evidence="2">Uncharacterized protein</fullName>
    </submittedName>
</protein>
<name>A0A9R1VWD1_LACSA</name>